<evidence type="ECO:0000313" key="1">
    <source>
        <dbReference type="EMBL" id="SHK37636.1"/>
    </source>
</evidence>
<reference evidence="1 2" key="1">
    <citation type="submission" date="2016-11" db="EMBL/GenBank/DDBJ databases">
        <authorList>
            <person name="Jaros S."/>
            <person name="Januszkiewicz K."/>
            <person name="Wedrychowicz H."/>
        </authorList>
    </citation>
    <scope>NUCLEOTIDE SEQUENCE [LARGE SCALE GENOMIC DNA]</scope>
    <source>
        <strain evidence="1 2">LMG 20594</strain>
    </source>
</reference>
<evidence type="ECO:0000313" key="2">
    <source>
        <dbReference type="Proteomes" id="UP000184395"/>
    </source>
</evidence>
<name>A0A1M6RYU3_9BURK</name>
<dbReference type="Proteomes" id="UP000184395">
    <property type="component" value="Unassembled WGS sequence"/>
</dbReference>
<dbReference type="STRING" id="169427.SAMN05192548_102065"/>
<proteinExistence type="predicted"/>
<gene>
    <name evidence="1" type="ORF">SAMN05192548_102065</name>
</gene>
<dbReference type="AlphaFoldDB" id="A0A1M6RYU3"/>
<protein>
    <recommendedName>
        <fullName evidence="3">DUF3304 domain-containing protein</fullName>
    </recommendedName>
</protein>
<evidence type="ECO:0008006" key="3">
    <source>
        <dbReference type="Google" id="ProtNLM"/>
    </source>
</evidence>
<dbReference type="EMBL" id="FRAB01000020">
    <property type="protein sequence ID" value="SHK37636.1"/>
    <property type="molecule type" value="Genomic_DNA"/>
</dbReference>
<accession>A0A1M6RYU3</accession>
<sequence>MDLQVVVYNYWPRAIADVSVNGQYAGGSYGSYGIDGTGGKITCCVKVKTGSMTVDWTLDGPENSPRLGERIHAQASLASVPSDAEFLAVHIYPDQTVVLEATRQLADSRPSKGTAQ</sequence>
<organism evidence="1 2">
    <name type="scientific">Paraburkholderia terricola</name>
    <dbReference type="NCBI Taxonomy" id="169427"/>
    <lineage>
        <taxon>Bacteria</taxon>
        <taxon>Pseudomonadati</taxon>
        <taxon>Pseudomonadota</taxon>
        <taxon>Betaproteobacteria</taxon>
        <taxon>Burkholderiales</taxon>
        <taxon>Burkholderiaceae</taxon>
        <taxon>Paraburkholderia</taxon>
    </lineage>
</organism>